<feature type="compositionally biased region" description="Basic and acidic residues" evidence="1">
    <location>
        <begin position="186"/>
        <end position="202"/>
    </location>
</feature>
<protein>
    <recommendedName>
        <fullName evidence="4">Mitotic checkpoint regulator, MAD2B-interacting-domain-containing protein</fullName>
    </recommendedName>
</protein>
<feature type="region of interest" description="Disordered" evidence="1">
    <location>
        <begin position="1"/>
        <end position="240"/>
    </location>
</feature>
<feature type="compositionally biased region" description="Basic and acidic residues" evidence="1">
    <location>
        <begin position="144"/>
        <end position="154"/>
    </location>
</feature>
<sequence>MAALVAYSDSEGSDTETAPAPAAAEAPKPAFSKTKEPRKIQVNLPKLQPEQNDGGDLEQPPAKRARTGGGFGGFNSFLPAPKRTAAPTPVKKGISLKTSSEAAFSRRPAEETTTATDDTGKDGDDEYDEFGNRRASSAAPITGDSKKEGEEVKIVGKATKFKPLSVANNKKKKSKPAVKTPAETVEVQKDVPRADPVPKKVEPPQPKPKKSLFSMQEDVTVPAEDLERENEDVSESAQPPLTGAAAALPTHVTEGGSSGAAGNSLEDVASDLNLTAAQRRHLFGRGGGGKAANIAHFNMDNEYAANEQIRQSGETIEHKAVKAVAPGKHSLQQLVNNARSNQESMEDKWAEGRRNQGGSQYGWGGQK</sequence>
<dbReference type="VEuPathDB" id="FungiDB:BTJ68_00491"/>
<evidence type="ECO:0008006" key="4">
    <source>
        <dbReference type="Google" id="ProtNLM"/>
    </source>
</evidence>
<dbReference type="STRING" id="1157616.A0A1Z5TTU0"/>
<keyword evidence="3" id="KW-1185">Reference proteome</keyword>
<dbReference type="Proteomes" id="UP000194280">
    <property type="component" value="Unassembled WGS sequence"/>
</dbReference>
<name>A0A1Z5TTU0_HORWE</name>
<evidence type="ECO:0000313" key="3">
    <source>
        <dbReference type="Proteomes" id="UP000194280"/>
    </source>
</evidence>
<dbReference type="PANTHER" id="PTHR13621">
    <property type="entry name" value="PROLINE-RICH PROTEIN PRCC"/>
    <property type="match status" value="1"/>
</dbReference>
<comment type="caution">
    <text evidence="2">The sequence shown here is derived from an EMBL/GenBank/DDBJ whole genome shotgun (WGS) entry which is preliminary data.</text>
</comment>
<organism evidence="2 3">
    <name type="scientific">Hortaea werneckii EXF-2000</name>
    <dbReference type="NCBI Taxonomy" id="1157616"/>
    <lineage>
        <taxon>Eukaryota</taxon>
        <taxon>Fungi</taxon>
        <taxon>Dikarya</taxon>
        <taxon>Ascomycota</taxon>
        <taxon>Pezizomycotina</taxon>
        <taxon>Dothideomycetes</taxon>
        <taxon>Dothideomycetidae</taxon>
        <taxon>Mycosphaerellales</taxon>
        <taxon>Teratosphaeriaceae</taxon>
        <taxon>Hortaea</taxon>
    </lineage>
</organism>
<feature type="compositionally biased region" description="Low complexity" evidence="1">
    <location>
        <begin position="18"/>
        <end position="30"/>
    </location>
</feature>
<dbReference type="Pfam" id="PF10253">
    <property type="entry name" value="PRCC"/>
    <property type="match status" value="1"/>
</dbReference>
<feature type="compositionally biased region" description="Basic and acidic residues" evidence="1">
    <location>
        <begin position="345"/>
        <end position="354"/>
    </location>
</feature>
<dbReference type="InterPro" id="IPR018800">
    <property type="entry name" value="PRCC"/>
</dbReference>
<feature type="region of interest" description="Disordered" evidence="1">
    <location>
        <begin position="338"/>
        <end position="367"/>
    </location>
</feature>
<proteinExistence type="predicted"/>
<dbReference type="AlphaFoldDB" id="A0A1Z5TTU0"/>
<evidence type="ECO:0000313" key="2">
    <source>
        <dbReference type="EMBL" id="OTA39450.1"/>
    </source>
</evidence>
<dbReference type="PANTHER" id="PTHR13621:SF2">
    <property type="entry name" value="PROLINE-RICH PROTEIN PRCC"/>
    <property type="match status" value="1"/>
</dbReference>
<dbReference type="InParanoid" id="A0A1Z5TTU0"/>
<dbReference type="EMBL" id="MUNK01000003">
    <property type="protein sequence ID" value="OTA39450.1"/>
    <property type="molecule type" value="Genomic_DNA"/>
</dbReference>
<dbReference type="OrthoDB" id="2555634at2759"/>
<feature type="compositionally biased region" description="Acidic residues" evidence="1">
    <location>
        <begin position="224"/>
        <end position="234"/>
    </location>
</feature>
<evidence type="ECO:0000256" key="1">
    <source>
        <dbReference type="SAM" id="MobiDB-lite"/>
    </source>
</evidence>
<accession>A0A1Z5TTU0</accession>
<reference evidence="2 3" key="1">
    <citation type="submission" date="2017-01" db="EMBL/GenBank/DDBJ databases">
        <title>The recent genome duplication of the halophilic yeast Hortaea werneckii: insights from long-read sequencing.</title>
        <authorList>
            <person name="Sinha S."/>
            <person name="Flibotte S."/>
            <person name="Neira M."/>
            <person name="Lenassi M."/>
            <person name="Gostincar C."/>
            <person name="Stajich J.E."/>
            <person name="Nislow C.E."/>
        </authorList>
    </citation>
    <scope>NUCLEOTIDE SEQUENCE [LARGE SCALE GENOMIC DNA]</scope>
    <source>
        <strain evidence="2 3">EXF-2000</strain>
    </source>
</reference>
<gene>
    <name evidence="2" type="ORF">BTJ68_00491</name>
</gene>
<dbReference type="GO" id="GO:0005634">
    <property type="term" value="C:nucleus"/>
    <property type="evidence" value="ECO:0007669"/>
    <property type="project" value="TreeGrafter"/>
</dbReference>